<dbReference type="Proteomes" id="UP000194137">
    <property type="component" value="Chromosome"/>
</dbReference>
<dbReference type="InterPro" id="IPR052164">
    <property type="entry name" value="Anthracycline_SecMetBiosynth"/>
</dbReference>
<dbReference type="STRING" id="1235591.CAK95_12010"/>
<organism evidence="1 2">
    <name type="scientific">Pseudorhodoplanes sinuspersici</name>
    <dbReference type="NCBI Taxonomy" id="1235591"/>
    <lineage>
        <taxon>Bacteria</taxon>
        <taxon>Pseudomonadati</taxon>
        <taxon>Pseudomonadota</taxon>
        <taxon>Alphaproteobacteria</taxon>
        <taxon>Hyphomicrobiales</taxon>
        <taxon>Pseudorhodoplanes</taxon>
    </lineage>
</organism>
<name>A0A1W6ZZZ6_9HYPH</name>
<dbReference type="CDD" id="cd07247">
    <property type="entry name" value="SgaA_N_like"/>
    <property type="match status" value="1"/>
</dbReference>
<dbReference type="RefSeq" id="WP_086091363.1">
    <property type="nucleotide sequence ID" value="NZ_CP021112.1"/>
</dbReference>
<sequence>MPQHGTFHWNELTSRDVERDKRFYQDTIGWTFVSMPMDRGDTYWCAIHDGKPVAGIFPLTSPEFDGVPEGWMPYLAVDDVDARVAKAVKAGAQLMRPIFDVPDVGRIAILKQPGGAGIGWMTPVGM</sequence>
<gene>
    <name evidence="1" type="ORF">CAK95_12010</name>
</gene>
<dbReference type="PANTHER" id="PTHR33993">
    <property type="entry name" value="GLYOXALASE-RELATED"/>
    <property type="match status" value="1"/>
</dbReference>
<evidence type="ECO:0000313" key="1">
    <source>
        <dbReference type="EMBL" id="ARQ02913.1"/>
    </source>
</evidence>
<accession>A0A1W6ZZZ6</accession>
<keyword evidence="2" id="KW-1185">Reference proteome</keyword>
<dbReference type="KEGG" id="psin:CAK95_12010"/>
<dbReference type="InterPro" id="IPR029068">
    <property type="entry name" value="Glyas_Bleomycin-R_OHBP_Dase"/>
</dbReference>
<proteinExistence type="predicted"/>
<dbReference type="EMBL" id="CP021112">
    <property type="protein sequence ID" value="ARQ02913.1"/>
    <property type="molecule type" value="Genomic_DNA"/>
</dbReference>
<dbReference type="Gene3D" id="3.10.180.10">
    <property type="entry name" value="2,3-Dihydroxybiphenyl 1,2-Dioxygenase, domain 1"/>
    <property type="match status" value="1"/>
</dbReference>
<dbReference type="SUPFAM" id="SSF54593">
    <property type="entry name" value="Glyoxalase/Bleomycin resistance protein/Dihydroxybiphenyl dioxygenase"/>
    <property type="match status" value="1"/>
</dbReference>
<dbReference type="PROSITE" id="PS51819">
    <property type="entry name" value="VOC"/>
    <property type="match status" value="1"/>
</dbReference>
<dbReference type="InterPro" id="IPR037523">
    <property type="entry name" value="VOC_core"/>
</dbReference>
<reference evidence="1 2" key="1">
    <citation type="submission" date="2017-05" db="EMBL/GenBank/DDBJ databases">
        <title>Full genome sequence of Pseudorhodoplanes sinuspersici.</title>
        <authorList>
            <person name="Dastgheib S.M.M."/>
            <person name="Shavandi M."/>
            <person name="Tirandaz H."/>
        </authorList>
    </citation>
    <scope>NUCLEOTIDE SEQUENCE [LARGE SCALE GENOMIC DNA]</scope>
    <source>
        <strain evidence="1 2">RIPI110</strain>
    </source>
</reference>
<dbReference type="AlphaFoldDB" id="A0A1W6ZZZ6"/>
<evidence type="ECO:0000313" key="2">
    <source>
        <dbReference type="Proteomes" id="UP000194137"/>
    </source>
</evidence>
<dbReference type="InterPro" id="IPR004360">
    <property type="entry name" value="Glyas_Fos-R_dOase_dom"/>
</dbReference>
<dbReference type="PANTHER" id="PTHR33993:SF14">
    <property type="entry name" value="GB|AAF24581.1"/>
    <property type="match status" value="1"/>
</dbReference>
<protein>
    <submittedName>
        <fullName evidence="1">Glyoxalase</fullName>
    </submittedName>
</protein>
<dbReference type="OrthoDB" id="9792323at2"/>
<dbReference type="Pfam" id="PF00903">
    <property type="entry name" value="Glyoxalase"/>
    <property type="match status" value="1"/>
</dbReference>